<evidence type="ECO:0000313" key="3">
    <source>
        <dbReference type="EMBL" id="GEE00109.1"/>
    </source>
</evidence>
<keyword evidence="4" id="KW-1185">Reference proteome</keyword>
<proteinExistence type="predicted"/>
<dbReference type="Proteomes" id="UP000444960">
    <property type="component" value="Unassembled WGS sequence"/>
</dbReference>
<dbReference type="RefSeq" id="WP_161894048.1">
    <property type="nucleotide sequence ID" value="NZ_BJOV01000002.1"/>
</dbReference>
<name>A0A7I9V3V7_9ACTN</name>
<dbReference type="EMBL" id="BJOV01000002">
    <property type="protein sequence ID" value="GEE00109.1"/>
    <property type="molecule type" value="Genomic_DNA"/>
</dbReference>
<accession>A0A7I9V3V7</accession>
<evidence type="ECO:0000256" key="1">
    <source>
        <dbReference type="ARBA" id="ARBA00023125"/>
    </source>
</evidence>
<dbReference type="AlphaFoldDB" id="A0A7I9V3V7"/>
<dbReference type="Pfam" id="PF00440">
    <property type="entry name" value="TetR_N"/>
    <property type="match status" value="1"/>
</dbReference>
<keyword evidence="1" id="KW-0238">DNA-binding</keyword>
<evidence type="ECO:0000313" key="4">
    <source>
        <dbReference type="Proteomes" id="UP000444960"/>
    </source>
</evidence>
<sequence>METSAEPDKLRTRFLDAGMTVLARDGYSGFKQAAVCAETGVTTGAFYHSFRNWKAFEAELIAHWRIEATDRLVEAARSVTDPVERIQALISIALNLPHDTERAIRTWAATDPKVHAALASVEAARLDAITEMGLELFGPERARRLAATSMLLLTGFENSTQPSLDDFKWAMDTFTATALTSLTQETSYTSE</sequence>
<organism evidence="3 4">
    <name type="scientific">Gordonia spumicola</name>
    <dbReference type="NCBI Taxonomy" id="589161"/>
    <lineage>
        <taxon>Bacteria</taxon>
        <taxon>Bacillati</taxon>
        <taxon>Actinomycetota</taxon>
        <taxon>Actinomycetes</taxon>
        <taxon>Mycobacteriales</taxon>
        <taxon>Gordoniaceae</taxon>
        <taxon>Gordonia</taxon>
    </lineage>
</organism>
<protein>
    <submittedName>
        <fullName evidence="3">Transcriptional regulator</fullName>
    </submittedName>
</protein>
<dbReference type="GO" id="GO:0003677">
    <property type="term" value="F:DNA binding"/>
    <property type="evidence" value="ECO:0007669"/>
    <property type="project" value="UniProtKB-KW"/>
</dbReference>
<dbReference type="Gene3D" id="1.10.357.10">
    <property type="entry name" value="Tetracycline Repressor, domain 2"/>
    <property type="match status" value="1"/>
</dbReference>
<feature type="domain" description="HTH tetR-type" evidence="2">
    <location>
        <begin position="15"/>
        <end position="52"/>
    </location>
</feature>
<dbReference type="InterPro" id="IPR001647">
    <property type="entry name" value="HTH_TetR"/>
</dbReference>
<dbReference type="SUPFAM" id="SSF46689">
    <property type="entry name" value="Homeodomain-like"/>
    <property type="match status" value="1"/>
</dbReference>
<reference evidence="4" key="1">
    <citation type="submission" date="2019-06" db="EMBL/GenBank/DDBJ databases">
        <title>Gordonia isolated from sludge of a wastewater treatment plant.</title>
        <authorList>
            <person name="Tamura T."/>
            <person name="Aoyama K."/>
            <person name="Kang Y."/>
            <person name="Saito S."/>
            <person name="Akiyama N."/>
            <person name="Yazawa K."/>
            <person name="Gonoi T."/>
            <person name="Mikami Y."/>
        </authorList>
    </citation>
    <scope>NUCLEOTIDE SEQUENCE [LARGE SCALE GENOMIC DNA]</scope>
    <source>
        <strain evidence="4">NBRC 107696</strain>
    </source>
</reference>
<dbReference type="InterPro" id="IPR009057">
    <property type="entry name" value="Homeodomain-like_sf"/>
</dbReference>
<dbReference type="OrthoDB" id="3218408at2"/>
<gene>
    <name evidence="3" type="ORF">nbrc107696_05550</name>
</gene>
<evidence type="ECO:0000259" key="2">
    <source>
        <dbReference type="Pfam" id="PF00440"/>
    </source>
</evidence>
<comment type="caution">
    <text evidence="3">The sequence shown here is derived from an EMBL/GenBank/DDBJ whole genome shotgun (WGS) entry which is preliminary data.</text>
</comment>